<feature type="region of interest" description="Disordered" evidence="1">
    <location>
        <begin position="62"/>
        <end position="87"/>
    </location>
</feature>
<dbReference type="Proteomes" id="UP000838821">
    <property type="component" value="Unassembled WGS sequence"/>
</dbReference>
<reference evidence="3" key="1">
    <citation type="submission" date="2022-01" db="EMBL/GenBank/DDBJ databases">
        <authorList>
            <person name="Criscuolo A."/>
        </authorList>
    </citation>
    <scope>NUCLEOTIDE SEQUENCE</scope>
    <source>
        <strain evidence="3">CIP111891</strain>
    </source>
</reference>
<gene>
    <name evidence="3" type="ORF">PAECIP111891_01672</name>
</gene>
<keyword evidence="4" id="KW-1185">Reference proteome</keyword>
<feature type="compositionally biased region" description="Low complexity" evidence="1">
    <location>
        <begin position="208"/>
        <end position="220"/>
    </location>
</feature>
<feature type="compositionally biased region" description="Low complexity" evidence="1">
    <location>
        <begin position="151"/>
        <end position="201"/>
    </location>
</feature>
<evidence type="ECO:0000313" key="4">
    <source>
        <dbReference type="Proteomes" id="UP000838821"/>
    </source>
</evidence>
<evidence type="ECO:0000256" key="2">
    <source>
        <dbReference type="SAM" id="SignalP"/>
    </source>
</evidence>
<name>A0ABN8GDR6_9BACL</name>
<proteinExistence type="predicted"/>
<feature type="compositionally biased region" description="Low complexity" evidence="1">
    <location>
        <begin position="77"/>
        <end position="87"/>
    </location>
</feature>
<dbReference type="EMBL" id="CAKMMW010000003">
    <property type="protein sequence ID" value="CAH1200325.1"/>
    <property type="molecule type" value="Genomic_DNA"/>
</dbReference>
<dbReference type="RefSeq" id="WP_236286125.1">
    <property type="nucleotide sequence ID" value="NZ_CAKMMW010000003.1"/>
</dbReference>
<evidence type="ECO:0000313" key="3">
    <source>
        <dbReference type="EMBL" id="CAH1200325.1"/>
    </source>
</evidence>
<feature type="signal peptide" evidence="2">
    <location>
        <begin position="1"/>
        <end position="27"/>
    </location>
</feature>
<evidence type="ECO:0000256" key="1">
    <source>
        <dbReference type="SAM" id="MobiDB-lite"/>
    </source>
</evidence>
<organism evidence="3 4">
    <name type="scientific">Paenibacillus allorhizoplanae</name>
    <dbReference type="NCBI Taxonomy" id="2905648"/>
    <lineage>
        <taxon>Bacteria</taxon>
        <taxon>Bacillati</taxon>
        <taxon>Bacillota</taxon>
        <taxon>Bacilli</taxon>
        <taxon>Bacillales</taxon>
        <taxon>Paenibacillaceae</taxon>
        <taxon>Paenibacillus</taxon>
    </lineage>
</organism>
<keyword evidence="2" id="KW-0732">Signal</keyword>
<feature type="region of interest" description="Disordered" evidence="1">
    <location>
        <begin position="146"/>
        <end position="220"/>
    </location>
</feature>
<sequence length="220" mass="22725">MKRPLKVLSTSLSLILLGHLLLGTAQAAETPGPNTGSSKLVEWSNEDVKAYYDPQVDWKLPVPPDKGLAAPSPTPTPVTTGSSASSSSTVIVNQVSGSGIGSGFGWDDLLLYHLIFNTVSPYSSSSWGNNHRSYYYRSNTPYVNKTYQPSSFTNRSTTKTPTTSSGSGTFTSNSNKSSTTTKSNTTGSSASGSKSTSTSSGSIGGKSSGFSSSSSSSSGG</sequence>
<feature type="chain" id="PRO_5045156559" evidence="2">
    <location>
        <begin position="28"/>
        <end position="220"/>
    </location>
</feature>
<accession>A0ABN8GDR6</accession>
<protein>
    <submittedName>
        <fullName evidence="3">Uncharacterized protein</fullName>
    </submittedName>
</protein>
<comment type="caution">
    <text evidence="3">The sequence shown here is derived from an EMBL/GenBank/DDBJ whole genome shotgun (WGS) entry which is preliminary data.</text>
</comment>